<feature type="chain" id="PRO_5045937336" evidence="2">
    <location>
        <begin position="20"/>
        <end position="821"/>
    </location>
</feature>
<evidence type="ECO:0000313" key="4">
    <source>
        <dbReference type="EMBL" id="WGF93307.1"/>
    </source>
</evidence>
<dbReference type="PANTHER" id="PTHR44103">
    <property type="entry name" value="PROPROTEIN CONVERTASE P"/>
    <property type="match status" value="1"/>
</dbReference>
<dbReference type="Gene3D" id="2.130.10.130">
    <property type="entry name" value="Integrin alpha, N-terminal"/>
    <property type="match status" value="2"/>
</dbReference>
<feature type="domain" description="Secretion system C-terminal sorting" evidence="3">
    <location>
        <begin position="753"/>
        <end position="819"/>
    </location>
</feature>
<reference evidence="4 5" key="1">
    <citation type="submission" date="2023-04" db="EMBL/GenBank/DDBJ databases">
        <title>Taxonomic identification of the Arctic strain Aequorivita sp. nov. and transcriptomic analysis in response to temperature stress.</title>
        <authorList>
            <person name="Liu W."/>
            <person name="Cong B."/>
            <person name="Lin J."/>
        </authorList>
    </citation>
    <scope>NUCLEOTIDE SEQUENCE [LARGE SCALE GENOMIC DNA]</scope>
    <source>
        <strain evidence="4 5">Ant34-E75</strain>
    </source>
</reference>
<evidence type="ECO:0000256" key="1">
    <source>
        <dbReference type="ARBA" id="ARBA00022729"/>
    </source>
</evidence>
<organism evidence="4 5">
    <name type="scientific">Aequorivita marisscotiae</name>
    <dbReference type="NCBI Taxonomy" id="3040348"/>
    <lineage>
        <taxon>Bacteria</taxon>
        <taxon>Pseudomonadati</taxon>
        <taxon>Bacteroidota</taxon>
        <taxon>Flavobacteriia</taxon>
        <taxon>Flavobacteriales</taxon>
        <taxon>Flavobacteriaceae</taxon>
        <taxon>Aequorivita</taxon>
    </lineage>
</organism>
<evidence type="ECO:0000313" key="5">
    <source>
        <dbReference type="Proteomes" id="UP001238523"/>
    </source>
</evidence>
<accession>A0ABY8KZF6</accession>
<name>A0ABY8KZF6_9FLAO</name>
<sequence>MFAKLPFVILLLICGSISAQIQFQDHVIIDDTFLPNGPFSVHSADIDGDGDMDLLSASRDDDKIAWYKNDGLGNFQTQQAISTNANLAISVYAADIDGDGDMDVLSASYEDKKIAWYENTNGQGAFGPEKIISTNANGARMVYTADIDGDGDVDVLSASSNDNKIAWYKNLDGLGNFSSEQIITSNANGALSVHTADIDGDGDQDVLSASYLDDKIAWYENTDGMGAFGGQQIINTDFLAPISIYAADFDLDGDMDIVCVSADDVDFIGVFNKTIWFENTDGQGVFASHEIDDSLDNIPLHQVSASDIDGDGDMDVLSTGIDQIRWYENIDGLGSFGPQRMINSNIQTAVWAHATDIDDDGDKDVVFASLYDDLVAWHENLDGLGSFGQFNNIVVQAVFPLSVYPADLDGDGDLDAISASSIDNKIAWYENLDGLGTFGIQNIIVVNLNGAGFVRAADVDGDGDMDVLSTSRDDYNIAWHENLDGQGSFGPPQIVSSGMAIGLSLGAIDIDRDGDLDIVSSTGGDSQIVWHENLDGQGNFGPQQLITLNADHPSSIYAVDVDGDGDNDVLAAALEGDMITWYENTDGLGTFGPQQIISTETDYATSVYASDLDGDGDMDVLSASSADDKVAWYENLDGLGNFGPQIIISASANFNRSVFSEDVDGDGDMDVLSLSSNPNLVTWFENIDGQGTFGPQQIVTSNVIYPTSVFAADMDGDGDIDVLSTSNGDDKIAWYENLGPLSVAENNLDEFIIYPNPTSGILTVKSPTEIVKLEIYNQLGQLVSKESHQNTINISKTRVGLYFLKIYDINGDCYVKKIVKK</sequence>
<keyword evidence="5" id="KW-1185">Reference proteome</keyword>
<dbReference type="Proteomes" id="UP001238523">
    <property type="component" value="Chromosome"/>
</dbReference>
<dbReference type="InterPro" id="IPR013517">
    <property type="entry name" value="FG-GAP"/>
</dbReference>
<evidence type="ECO:0000259" key="3">
    <source>
        <dbReference type="Pfam" id="PF18962"/>
    </source>
</evidence>
<proteinExistence type="predicted"/>
<dbReference type="Pfam" id="PF18962">
    <property type="entry name" value="Por_Secre_tail"/>
    <property type="match status" value="1"/>
</dbReference>
<dbReference type="RefSeq" id="WP_279449380.1">
    <property type="nucleotide sequence ID" value="NZ_CP122379.1"/>
</dbReference>
<dbReference type="Pfam" id="PF13517">
    <property type="entry name" value="FG-GAP_3"/>
    <property type="match status" value="6"/>
</dbReference>
<keyword evidence="1 2" id="KW-0732">Signal</keyword>
<dbReference type="InterPro" id="IPR026444">
    <property type="entry name" value="Secre_tail"/>
</dbReference>
<gene>
    <name evidence="4" type="ORF">QCQ61_03740</name>
</gene>
<dbReference type="InterPro" id="IPR028994">
    <property type="entry name" value="Integrin_alpha_N"/>
</dbReference>
<dbReference type="PANTHER" id="PTHR44103:SF1">
    <property type="entry name" value="PROPROTEIN CONVERTASE P"/>
    <property type="match status" value="1"/>
</dbReference>
<dbReference type="SUPFAM" id="SSF69318">
    <property type="entry name" value="Integrin alpha N-terminal domain"/>
    <property type="match status" value="3"/>
</dbReference>
<evidence type="ECO:0000256" key="2">
    <source>
        <dbReference type="SAM" id="SignalP"/>
    </source>
</evidence>
<protein>
    <submittedName>
        <fullName evidence="4">T9SS type A sorting domain-containing protein</fullName>
    </submittedName>
</protein>
<feature type="signal peptide" evidence="2">
    <location>
        <begin position="1"/>
        <end position="19"/>
    </location>
</feature>
<dbReference type="EMBL" id="CP122379">
    <property type="protein sequence ID" value="WGF93307.1"/>
    <property type="molecule type" value="Genomic_DNA"/>
</dbReference>
<dbReference type="NCBIfam" id="TIGR04183">
    <property type="entry name" value="Por_Secre_tail"/>
    <property type="match status" value="1"/>
</dbReference>